<dbReference type="STRING" id="1499967.U27_05364"/>
<evidence type="ECO:0000313" key="2">
    <source>
        <dbReference type="EMBL" id="GAK58390.1"/>
    </source>
</evidence>
<evidence type="ECO:0000259" key="1">
    <source>
        <dbReference type="Pfam" id="PF07589"/>
    </source>
</evidence>
<protein>
    <recommendedName>
        <fullName evidence="1">Ice-binding protein C-terminal domain-containing protein</fullName>
    </recommendedName>
</protein>
<dbReference type="Proteomes" id="UP000030661">
    <property type="component" value="Unassembled WGS sequence"/>
</dbReference>
<dbReference type="HOGENOM" id="CLU_552826_0_0_0"/>
<reference evidence="2" key="1">
    <citation type="journal article" date="2015" name="PeerJ">
        <title>First genomic representation of candidate bacterial phylum KSB3 points to enhanced environmental sensing as a trigger of wastewater bulking.</title>
        <authorList>
            <person name="Sekiguchi Y."/>
            <person name="Ohashi A."/>
            <person name="Parks D.H."/>
            <person name="Yamauchi T."/>
            <person name="Tyson G.W."/>
            <person name="Hugenholtz P."/>
        </authorList>
    </citation>
    <scope>NUCLEOTIDE SEQUENCE [LARGE SCALE GENOMIC DNA]</scope>
</reference>
<dbReference type="Pfam" id="PF07589">
    <property type="entry name" value="PEP-CTERM"/>
    <property type="match status" value="1"/>
</dbReference>
<dbReference type="NCBIfam" id="TIGR02595">
    <property type="entry name" value="PEP_CTERM"/>
    <property type="match status" value="1"/>
</dbReference>
<gene>
    <name evidence="2" type="ORF">U27_05364</name>
</gene>
<proteinExistence type="predicted"/>
<organism evidence="2">
    <name type="scientific">Vecturithrix granuli</name>
    <dbReference type="NCBI Taxonomy" id="1499967"/>
    <lineage>
        <taxon>Bacteria</taxon>
        <taxon>Candidatus Moduliflexota</taxon>
        <taxon>Candidatus Vecturitrichia</taxon>
        <taxon>Candidatus Vecturitrichales</taxon>
        <taxon>Candidatus Vecturitrichaceae</taxon>
        <taxon>Candidatus Vecturithrix</taxon>
    </lineage>
</organism>
<sequence>MPVFFCPPICKDVCAHIQTSSLNNFFSFSQSPQRRKAPGDQFSASFARESTGTAVADTSFTTTTISFYAGFDLTSGMTELDPTVLTLIIGDGQEIEAIAAPQIDPLFEFSPEIDLYFGFSANADRPLTVVAEQIKGMTVLENTDFEAVTEDMLKALDIQAVTEVMIDQDDLVVLLTQDDQYVLLGSVQQVPGVQVQLTYQTMSGGSGGEPGEVPEPSTLLLLGVGLAGVLGCLRRTQHHYKFIGGTSMKHFTIFLLLLLFGVWSAGTALADEAEVQILVIGEGFVRGEEIGCSSSCTKSFEKGTVVHLKAIPFPNARFVAWKVNGQLHEGVITIEGDTVVSAIFERTIEDPMLADGITLYWYGAYGGKNYAKIALNEMFISFQDRETWNVTTEEEYQAIIKTIAHTFHPQAEIVGQTPYQMFLKSPERLEREQWFHTVFTLLENPYIRWAGPVLYRDPWNVRSQVVVWDGISVYFPLSYTEEQITAIEWVSTP</sequence>
<dbReference type="EMBL" id="DF820467">
    <property type="protein sequence ID" value="GAK58390.1"/>
    <property type="molecule type" value="Genomic_DNA"/>
</dbReference>
<keyword evidence="3" id="KW-1185">Reference proteome</keyword>
<accession>A0A081C1D5</accession>
<dbReference type="AlphaFoldDB" id="A0A081C1D5"/>
<dbReference type="InterPro" id="IPR013424">
    <property type="entry name" value="Ice-binding_C"/>
</dbReference>
<feature type="domain" description="Ice-binding protein C-terminal" evidence="1">
    <location>
        <begin position="213"/>
        <end position="235"/>
    </location>
</feature>
<name>A0A081C1D5_VECG1</name>
<evidence type="ECO:0000313" key="3">
    <source>
        <dbReference type="Proteomes" id="UP000030661"/>
    </source>
</evidence>